<keyword evidence="5" id="KW-0560">Oxidoreductase</keyword>
<evidence type="ECO:0000256" key="3">
    <source>
        <dbReference type="ARBA" id="ARBA00022630"/>
    </source>
</evidence>
<gene>
    <name evidence="7" type="ORF">BGZ65_004238</name>
</gene>
<comment type="caution">
    <text evidence="7">The sequence shown here is derived from an EMBL/GenBank/DDBJ whole genome shotgun (WGS) entry which is preliminary data.</text>
</comment>
<evidence type="ECO:0000256" key="1">
    <source>
        <dbReference type="ARBA" id="ARBA00001974"/>
    </source>
</evidence>
<keyword evidence="8" id="KW-1185">Reference proteome</keyword>
<dbReference type="InterPro" id="IPR050416">
    <property type="entry name" value="FAD-linked_Oxidoreductase"/>
</dbReference>
<dbReference type="GO" id="GO:0071949">
    <property type="term" value="F:FAD binding"/>
    <property type="evidence" value="ECO:0007669"/>
    <property type="project" value="InterPro"/>
</dbReference>
<proteinExistence type="inferred from homology"/>
<evidence type="ECO:0000256" key="4">
    <source>
        <dbReference type="ARBA" id="ARBA00022827"/>
    </source>
</evidence>
<evidence type="ECO:0000256" key="2">
    <source>
        <dbReference type="ARBA" id="ARBA00005466"/>
    </source>
</evidence>
<sequence>MATSSADVQTAVKCAKAANIPVAPRSGGHSYEGYSIGGQDGSMVIDLSGISSVKVTGTSAKVGGGVKLGPLYLELFKQGGWTINAGTCPSVGIGGHALGGGFGLLSRKHGLLIDSVTEMEVVNADGDLLTVSATQNPDLFFALRGAGGGSFGVVTYFTLLPVKPAAVVTSFSYSWRLADHAKVLRVYVDFQAKASRDVGMGMTISATGLELSGIFQGDKIQMTTALVELFAATPKPTEDIREHRYIDAVLRFAWLNGDPTNVEALGLQMLANQAGDSHYAMAKSLIYSKPLLNSTIQLLGQWAAKSPKTASSSYTIVDLWGGAVQDTAPDATSFVHRDAHTVFQFVVEWDSNPDAKPGKPDCVECINYMNTMYAAFLQDYEVNYSPTVRGYQNYIDKNIPNWQEAYYGSSMQRLKQIKATLDPSNVFRFPQSIPLQ</sequence>
<organism evidence="7 8">
    <name type="scientific">Modicella reniformis</name>
    <dbReference type="NCBI Taxonomy" id="1440133"/>
    <lineage>
        <taxon>Eukaryota</taxon>
        <taxon>Fungi</taxon>
        <taxon>Fungi incertae sedis</taxon>
        <taxon>Mucoromycota</taxon>
        <taxon>Mortierellomycotina</taxon>
        <taxon>Mortierellomycetes</taxon>
        <taxon>Mortierellales</taxon>
        <taxon>Mortierellaceae</taxon>
        <taxon>Modicella</taxon>
    </lineage>
</organism>
<keyword evidence="3" id="KW-0285">Flavoprotein</keyword>
<dbReference type="Gene3D" id="3.30.465.10">
    <property type="match status" value="1"/>
</dbReference>
<evidence type="ECO:0000259" key="6">
    <source>
        <dbReference type="PROSITE" id="PS51387"/>
    </source>
</evidence>
<dbReference type="Pfam" id="PF08031">
    <property type="entry name" value="BBE"/>
    <property type="match status" value="1"/>
</dbReference>
<name>A0A9P6M913_9FUNG</name>
<dbReference type="EMBL" id="JAAAHW010003734">
    <property type="protein sequence ID" value="KAF9981178.1"/>
    <property type="molecule type" value="Genomic_DNA"/>
</dbReference>
<feature type="domain" description="FAD-binding PCMH-type" evidence="6">
    <location>
        <begin position="1"/>
        <end position="164"/>
    </location>
</feature>
<protein>
    <recommendedName>
        <fullName evidence="6">FAD-binding PCMH-type domain-containing protein</fullName>
    </recommendedName>
</protein>
<dbReference type="PROSITE" id="PS51387">
    <property type="entry name" value="FAD_PCMH"/>
    <property type="match status" value="1"/>
</dbReference>
<dbReference type="InterPro" id="IPR016166">
    <property type="entry name" value="FAD-bd_PCMH"/>
</dbReference>
<dbReference type="GO" id="GO:0016491">
    <property type="term" value="F:oxidoreductase activity"/>
    <property type="evidence" value="ECO:0007669"/>
    <property type="project" value="UniProtKB-KW"/>
</dbReference>
<dbReference type="InterPro" id="IPR012951">
    <property type="entry name" value="BBE"/>
</dbReference>
<evidence type="ECO:0000313" key="7">
    <source>
        <dbReference type="EMBL" id="KAF9981178.1"/>
    </source>
</evidence>
<dbReference type="PANTHER" id="PTHR42973:SF39">
    <property type="entry name" value="FAD-BINDING PCMH-TYPE DOMAIN-CONTAINING PROTEIN"/>
    <property type="match status" value="1"/>
</dbReference>
<evidence type="ECO:0000256" key="5">
    <source>
        <dbReference type="ARBA" id="ARBA00023002"/>
    </source>
</evidence>
<reference evidence="7" key="1">
    <citation type="journal article" date="2020" name="Fungal Divers.">
        <title>Resolving the Mortierellaceae phylogeny through synthesis of multi-gene phylogenetics and phylogenomics.</title>
        <authorList>
            <person name="Vandepol N."/>
            <person name="Liber J."/>
            <person name="Desiro A."/>
            <person name="Na H."/>
            <person name="Kennedy M."/>
            <person name="Barry K."/>
            <person name="Grigoriev I.V."/>
            <person name="Miller A.N."/>
            <person name="O'Donnell K."/>
            <person name="Stajich J.E."/>
            <person name="Bonito G."/>
        </authorList>
    </citation>
    <scope>NUCLEOTIDE SEQUENCE</scope>
    <source>
        <strain evidence="7">MES-2147</strain>
    </source>
</reference>
<dbReference type="InterPro" id="IPR036318">
    <property type="entry name" value="FAD-bd_PCMH-like_sf"/>
</dbReference>
<keyword evidence="4" id="KW-0274">FAD</keyword>
<dbReference type="SUPFAM" id="SSF56176">
    <property type="entry name" value="FAD-binding/transporter-associated domain-like"/>
    <property type="match status" value="1"/>
</dbReference>
<dbReference type="InterPro" id="IPR006094">
    <property type="entry name" value="Oxid_FAD_bind_N"/>
</dbReference>
<evidence type="ECO:0000313" key="8">
    <source>
        <dbReference type="Proteomes" id="UP000749646"/>
    </source>
</evidence>
<dbReference type="PANTHER" id="PTHR42973">
    <property type="entry name" value="BINDING OXIDOREDUCTASE, PUTATIVE (AFU_ORTHOLOGUE AFUA_1G17690)-RELATED"/>
    <property type="match status" value="1"/>
</dbReference>
<comment type="cofactor">
    <cofactor evidence="1">
        <name>FAD</name>
        <dbReference type="ChEBI" id="CHEBI:57692"/>
    </cofactor>
</comment>
<accession>A0A9P6M913</accession>
<dbReference type="Pfam" id="PF01565">
    <property type="entry name" value="FAD_binding_4"/>
    <property type="match status" value="1"/>
</dbReference>
<dbReference type="Proteomes" id="UP000749646">
    <property type="component" value="Unassembled WGS sequence"/>
</dbReference>
<dbReference type="InterPro" id="IPR016169">
    <property type="entry name" value="FAD-bd_PCMH_sub2"/>
</dbReference>
<dbReference type="Gene3D" id="3.40.462.20">
    <property type="match status" value="1"/>
</dbReference>
<dbReference type="OrthoDB" id="415825at2759"/>
<dbReference type="AlphaFoldDB" id="A0A9P6M913"/>
<comment type="similarity">
    <text evidence="2">Belongs to the oxygen-dependent FAD-linked oxidoreductase family.</text>
</comment>